<organism evidence="1 2">
    <name type="scientific">Brevibacterium yomogidense</name>
    <dbReference type="NCBI Taxonomy" id="946573"/>
    <lineage>
        <taxon>Bacteria</taxon>
        <taxon>Bacillati</taxon>
        <taxon>Actinomycetota</taxon>
        <taxon>Actinomycetes</taxon>
        <taxon>Micrococcales</taxon>
        <taxon>Brevibacteriaceae</taxon>
        <taxon>Brevibacterium</taxon>
    </lineage>
</organism>
<dbReference type="AlphaFoldDB" id="A0A1X6X012"/>
<sequence length="38" mass="4651">MVASRCRAYAVDSWRAVDIDTPRDWDRAERVYRMLYEQ</sequence>
<dbReference type="EMBL" id="FWFF01000002">
    <property type="protein sequence ID" value="SLM91568.1"/>
    <property type="molecule type" value="Genomic_DNA"/>
</dbReference>
<keyword evidence="2" id="KW-1185">Reference proteome</keyword>
<reference evidence="2" key="1">
    <citation type="submission" date="2017-02" db="EMBL/GenBank/DDBJ databases">
        <authorList>
            <person name="Dridi B."/>
        </authorList>
    </citation>
    <scope>NUCLEOTIDE SEQUENCE [LARGE SCALE GENOMIC DNA]</scope>
    <source>
        <strain evidence="2">B Co 03.10</strain>
    </source>
</reference>
<dbReference type="Gene3D" id="3.90.550.10">
    <property type="entry name" value="Spore Coat Polysaccharide Biosynthesis Protein SpsA, Chain A"/>
    <property type="match status" value="1"/>
</dbReference>
<evidence type="ECO:0000313" key="1">
    <source>
        <dbReference type="EMBL" id="SLM91568.1"/>
    </source>
</evidence>
<dbReference type="Proteomes" id="UP000196581">
    <property type="component" value="Unassembled WGS sequence"/>
</dbReference>
<evidence type="ECO:0000313" key="2">
    <source>
        <dbReference type="Proteomes" id="UP000196581"/>
    </source>
</evidence>
<gene>
    <name evidence="1" type="ORF">FM105_02700</name>
</gene>
<evidence type="ECO:0008006" key="3">
    <source>
        <dbReference type="Google" id="ProtNLM"/>
    </source>
</evidence>
<name>A0A1X6X012_9MICO</name>
<protein>
    <recommendedName>
        <fullName evidence="3">N-acylneuraminate cytidylyltransferase</fullName>
    </recommendedName>
</protein>
<dbReference type="InterPro" id="IPR029044">
    <property type="entry name" value="Nucleotide-diphossugar_trans"/>
</dbReference>
<proteinExistence type="predicted"/>
<accession>A0A1X6X012</accession>